<dbReference type="STRING" id="1085623.GNIT_2793"/>
<dbReference type="SUPFAM" id="SSF109604">
    <property type="entry name" value="HD-domain/PDEase-like"/>
    <property type="match status" value="1"/>
</dbReference>
<dbReference type="EMBL" id="CP003060">
    <property type="protein sequence ID" value="AEP30890.1"/>
    <property type="molecule type" value="Genomic_DNA"/>
</dbReference>
<organism evidence="3 4">
    <name type="scientific">Glaciecola nitratireducens (strain JCM 12485 / KCTC 12276 / FR1064)</name>
    <dbReference type="NCBI Taxonomy" id="1085623"/>
    <lineage>
        <taxon>Bacteria</taxon>
        <taxon>Pseudomonadati</taxon>
        <taxon>Pseudomonadota</taxon>
        <taxon>Gammaproteobacteria</taxon>
        <taxon>Alteromonadales</taxon>
        <taxon>Alteromonadaceae</taxon>
        <taxon>Brumicola</taxon>
    </lineage>
</organism>
<keyword evidence="1" id="KW-1133">Transmembrane helix</keyword>
<accession>G4QIH6</accession>
<keyword evidence="1" id="KW-0812">Transmembrane</keyword>
<evidence type="ECO:0000313" key="4">
    <source>
        <dbReference type="Proteomes" id="UP000009282"/>
    </source>
</evidence>
<evidence type="ECO:0000256" key="1">
    <source>
        <dbReference type="SAM" id="Phobius"/>
    </source>
</evidence>
<keyword evidence="4" id="KW-1185">Reference proteome</keyword>
<evidence type="ECO:0000259" key="2">
    <source>
        <dbReference type="PROSITE" id="PS51833"/>
    </source>
</evidence>
<dbReference type="AlphaFoldDB" id="G4QIH6"/>
<dbReference type="OrthoDB" id="9770715at2"/>
<gene>
    <name evidence="3" type="ordered locus">GNIT_2793</name>
</gene>
<dbReference type="eggNOG" id="COG1639">
    <property type="taxonomic scope" value="Bacteria"/>
</dbReference>
<protein>
    <submittedName>
        <fullName evidence="3">Putative signal transduction protein</fullName>
    </submittedName>
</protein>
<dbReference type="Proteomes" id="UP000009282">
    <property type="component" value="Chromosome"/>
</dbReference>
<sequence length="381" mass="42583">MPLDIIINSIAIAGLILVLFLYRMSKKSTIATKNPKMKSTINTGTFAGIGEASEPSPKLRNPKDVPALSEDFTSFELLEEIADEKQRKLFESATSLKKPHPLLMSLTRNINDPKELMDIIKNDPELVVKVIKVANSSLFALRKSITTINHAIVYLGVLQAKNIAMQFALESSAEFVTNEQKQAYHKIWKASFLASSIGLLIAKDLKLENSAELSTRCLLDYLGDISLLTAKPKIAKYYLNHSSYFARVRGIQKELGTNSAIMGTSFAKNAELPQEIIDSISASMLPLVDKLKDSELLSQEQQSVVVFSYYVSRITDLIVFERTMDTINLEEISFAESRCESFFYSQAQIEHYGLGRINGTLRKPRFKDDVNAIIEKLGLDS</sequence>
<dbReference type="RefSeq" id="WP_014109763.1">
    <property type="nucleotide sequence ID" value="NC_016041.1"/>
</dbReference>
<dbReference type="KEGG" id="gni:GNIT_2793"/>
<name>G4QIH6_GLANF</name>
<dbReference type="PROSITE" id="PS51833">
    <property type="entry name" value="HDOD"/>
    <property type="match status" value="1"/>
</dbReference>
<proteinExistence type="predicted"/>
<dbReference type="InterPro" id="IPR052340">
    <property type="entry name" value="RNase_Y/CdgJ"/>
</dbReference>
<evidence type="ECO:0000313" key="3">
    <source>
        <dbReference type="EMBL" id="AEP30890.1"/>
    </source>
</evidence>
<dbReference type="InterPro" id="IPR013976">
    <property type="entry name" value="HDOD"/>
</dbReference>
<dbReference type="Gene3D" id="1.10.3210.10">
    <property type="entry name" value="Hypothetical protein af1432"/>
    <property type="match status" value="1"/>
</dbReference>
<reference evidence="3 4" key="1">
    <citation type="journal article" date="2011" name="J. Bacteriol.">
        <title>Complete genome sequence of seawater bacterium Glaciecola nitratireducens FR1064T.</title>
        <authorList>
            <person name="Bian F."/>
            <person name="Qin Q.L."/>
            <person name="Xie B.B."/>
            <person name="Shu Y.L."/>
            <person name="Zhang X.Y."/>
            <person name="Yu Y."/>
            <person name="Chen B."/>
            <person name="Chen X.L."/>
            <person name="Zhou B.C."/>
            <person name="Zhang Y.Z."/>
        </authorList>
    </citation>
    <scope>NUCLEOTIDE SEQUENCE [LARGE SCALE GENOMIC DNA]</scope>
    <source>
        <strain evidence="4">JCM 12485 / KCTC 12276 / FR1064</strain>
    </source>
</reference>
<keyword evidence="1" id="KW-0472">Membrane</keyword>
<dbReference type="HOGENOM" id="CLU_725148_0_0_6"/>
<dbReference type="PANTHER" id="PTHR33525">
    <property type="match status" value="1"/>
</dbReference>
<dbReference type="Pfam" id="PF08668">
    <property type="entry name" value="HDOD"/>
    <property type="match status" value="1"/>
</dbReference>
<dbReference type="PANTHER" id="PTHR33525:SF4">
    <property type="entry name" value="CYCLIC DI-GMP PHOSPHODIESTERASE CDGJ"/>
    <property type="match status" value="1"/>
</dbReference>
<feature type="domain" description="HDOD" evidence="2">
    <location>
        <begin position="93"/>
        <end position="286"/>
    </location>
</feature>
<feature type="transmembrane region" description="Helical" evidence="1">
    <location>
        <begin position="6"/>
        <end position="24"/>
    </location>
</feature>